<feature type="region of interest" description="Disordered" evidence="1">
    <location>
        <begin position="39"/>
        <end position="64"/>
    </location>
</feature>
<sequence length="171" mass="18958">MELSPCVSLATQASYRFIYPWRDSKSQLRRRLPREDWIQIPSRSASTDSSRPYRGGRPTPDPEGSYALIGFSDDGSYALIGFSDDGSYALNDYARVDFCCVLGFICGSGMEMQVDDPNFLSNILGEVEAGAGLEDMDIGLTQDTQPHDELQVSMIQSQEQPRGKEFPLAGR</sequence>
<comment type="caution">
    <text evidence="2">The sequence shown here is derived from an EMBL/GenBank/DDBJ whole genome shotgun (WGS) entry which is preliminary data.</text>
</comment>
<feature type="compositionally biased region" description="Polar residues" evidence="1">
    <location>
        <begin position="41"/>
        <end position="50"/>
    </location>
</feature>
<organism evidence="2 3">
    <name type="scientific">Miscanthus lutarioriparius</name>
    <dbReference type="NCBI Taxonomy" id="422564"/>
    <lineage>
        <taxon>Eukaryota</taxon>
        <taxon>Viridiplantae</taxon>
        <taxon>Streptophyta</taxon>
        <taxon>Embryophyta</taxon>
        <taxon>Tracheophyta</taxon>
        <taxon>Spermatophyta</taxon>
        <taxon>Magnoliopsida</taxon>
        <taxon>Liliopsida</taxon>
        <taxon>Poales</taxon>
        <taxon>Poaceae</taxon>
        <taxon>PACMAD clade</taxon>
        <taxon>Panicoideae</taxon>
        <taxon>Andropogonodae</taxon>
        <taxon>Andropogoneae</taxon>
        <taxon>Saccharinae</taxon>
        <taxon>Miscanthus</taxon>
    </lineage>
</organism>
<accession>A0A811MXE9</accession>
<dbReference type="AlphaFoldDB" id="A0A811MXE9"/>
<proteinExistence type="predicted"/>
<keyword evidence="3" id="KW-1185">Reference proteome</keyword>
<reference evidence="2" key="1">
    <citation type="submission" date="2020-10" db="EMBL/GenBank/DDBJ databases">
        <authorList>
            <person name="Han B."/>
            <person name="Lu T."/>
            <person name="Zhao Q."/>
            <person name="Huang X."/>
            <person name="Zhao Y."/>
        </authorList>
    </citation>
    <scope>NUCLEOTIDE SEQUENCE</scope>
</reference>
<dbReference type="Proteomes" id="UP000604825">
    <property type="component" value="Unassembled WGS sequence"/>
</dbReference>
<evidence type="ECO:0000313" key="2">
    <source>
        <dbReference type="EMBL" id="CAD6217574.1"/>
    </source>
</evidence>
<name>A0A811MXE9_9POAL</name>
<gene>
    <name evidence="2" type="ORF">NCGR_LOCUS11552</name>
</gene>
<protein>
    <submittedName>
        <fullName evidence="2">Uncharacterized protein</fullName>
    </submittedName>
</protein>
<evidence type="ECO:0000256" key="1">
    <source>
        <dbReference type="SAM" id="MobiDB-lite"/>
    </source>
</evidence>
<dbReference type="EMBL" id="CAJGYO010000003">
    <property type="protein sequence ID" value="CAD6217574.1"/>
    <property type="molecule type" value="Genomic_DNA"/>
</dbReference>
<evidence type="ECO:0000313" key="3">
    <source>
        <dbReference type="Proteomes" id="UP000604825"/>
    </source>
</evidence>